<keyword evidence="5 7" id="KW-1133">Transmembrane helix</keyword>
<keyword evidence="6 7" id="KW-0472">Membrane</keyword>
<dbReference type="PANTHER" id="PTHR30576">
    <property type="entry name" value="COLANIC BIOSYNTHESIS UDP-GLUCOSE LIPID CARRIER TRANSFERASE"/>
    <property type="match status" value="1"/>
</dbReference>
<dbReference type="InterPro" id="IPR003362">
    <property type="entry name" value="Bact_transf"/>
</dbReference>
<evidence type="ECO:0000313" key="10">
    <source>
        <dbReference type="Proteomes" id="UP000484547"/>
    </source>
</evidence>
<dbReference type="NCBIfam" id="TIGR03025">
    <property type="entry name" value="EPS_sugtrans"/>
    <property type="match status" value="1"/>
</dbReference>
<name>A0A7X2XES6_9FIRM</name>
<gene>
    <name evidence="9" type="ORF">GMD11_03815</name>
</gene>
<evidence type="ECO:0000256" key="2">
    <source>
        <dbReference type="ARBA" id="ARBA00006464"/>
    </source>
</evidence>
<evidence type="ECO:0000256" key="1">
    <source>
        <dbReference type="ARBA" id="ARBA00004141"/>
    </source>
</evidence>
<evidence type="ECO:0000256" key="5">
    <source>
        <dbReference type="ARBA" id="ARBA00022989"/>
    </source>
</evidence>
<dbReference type="InterPro" id="IPR017475">
    <property type="entry name" value="EPS_sugar_tfrase"/>
</dbReference>
<protein>
    <submittedName>
        <fullName evidence="9">Exopolysaccharide biosynthesis polyprenyl glycosylphosphotransferase</fullName>
    </submittedName>
</protein>
<comment type="subcellular location">
    <subcellularLocation>
        <location evidence="1">Membrane</location>
        <topology evidence="1">Multi-pass membrane protein</topology>
    </subcellularLocation>
</comment>
<feature type="transmembrane region" description="Helical" evidence="7">
    <location>
        <begin position="264"/>
        <end position="285"/>
    </location>
</feature>
<reference evidence="9 10" key="1">
    <citation type="journal article" date="2019" name="Nat. Med.">
        <title>A library of human gut bacterial isolates paired with longitudinal multiomics data enables mechanistic microbiome research.</title>
        <authorList>
            <person name="Poyet M."/>
            <person name="Groussin M."/>
            <person name="Gibbons S.M."/>
            <person name="Avila-Pacheco J."/>
            <person name="Jiang X."/>
            <person name="Kearney S.M."/>
            <person name="Perrotta A.R."/>
            <person name="Berdy B."/>
            <person name="Zhao S."/>
            <person name="Lieberman T.D."/>
            <person name="Swanson P.K."/>
            <person name="Smith M."/>
            <person name="Roesemann S."/>
            <person name="Alexander J.E."/>
            <person name="Rich S.A."/>
            <person name="Livny J."/>
            <person name="Vlamakis H."/>
            <person name="Clish C."/>
            <person name="Bullock K."/>
            <person name="Deik A."/>
            <person name="Scott J."/>
            <person name="Pierce K.A."/>
            <person name="Xavier R.J."/>
            <person name="Alm E.J."/>
        </authorList>
    </citation>
    <scope>NUCLEOTIDE SEQUENCE [LARGE SCALE GENOMIC DNA]</scope>
    <source>
        <strain evidence="9 10">BIOML-A13</strain>
    </source>
</reference>
<organism evidence="9 10">
    <name type="scientific">Phascolarctobacterium faecium</name>
    <dbReference type="NCBI Taxonomy" id="33025"/>
    <lineage>
        <taxon>Bacteria</taxon>
        <taxon>Bacillati</taxon>
        <taxon>Bacillota</taxon>
        <taxon>Negativicutes</taxon>
        <taxon>Acidaminococcales</taxon>
        <taxon>Acidaminococcaceae</taxon>
        <taxon>Phascolarctobacterium</taxon>
    </lineage>
</organism>
<evidence type="ECO:0000256" key="6">
    <source>
        <dbReference type="ARBA" id="ARBA00023136"/>
    </source>
</evidence>
<dbReference type="Pfam" id="PF13727">
    <property type="entry name" value="CoA_binding_3"/>
    <property type="match status" value="1"/>
</dbReference>
<dbReference type="EMBL" id="WNBM01000001">
    <property type="protein sequence ID" value="MTT75399.1"/>
    <property type="molecule type" value="Genomic_DNA"/>
</dbReference>
<evidence type="ECO:0000259" key="8">
    <source>
        <dbReference type="Pfam" id="PF02397"/>
    </source>
</evidence>
<feature type="transmembrane region" description="Helical" evidence="7">
    <location>
        <begin position="55"/>
        <end position="76"/>
    </location>
</feature>
<dbReference type="Pfam" id="PF02397">
    <property type="entry name" value="Bac_transf"/>
    <property type="match status" value="1"/>
</dbReference>
<comment type="caution">
    <text evidence="9">The sequence shown here is derived from an EMBL/GenBank/DDBJ whole genome shotgun (WGS) entry which is preliminary data.</text>
</comment>
<evidence type="ECO:0000256" key="3">
    <source>
        <dbReference type="ARBA" id="ARBA00022679"/>
    </source>
</evidence>
<evidence type="ECO:0000313" key="9">
    <source>
        <dbReference type="EMBL" id="MTT75399.1"/>
    </source>
</evidence>
<evidence type="ECO:0000256" key="4">
    <source>
        <dbReference type="ARBA" id="ARBA00022692"/>
    </source>
</evidence>
<evidence type="ECO:0000256" key="7">
    <source>
        <dbReference type="SAM" id="Phobius"/>
    </source>
</evidence>
<comment type="similarity">
    <text evidence="2">Belongs to the bacterial sugar transferase family.</text>
</comment>
<dbReference type="PANTHER" id="PTHR30576:SF0">
    <property type="entry name" value="UNDECAPRENYL-PHOSPHATE N-ACETYLGALACTOSAMINYL 1-PHOSPHATE TRANSFERASE-RELATED"/>
    <property type="match status" value="1"/>
</dbReference>
<keyword evidence="3 9" id="KW-0808">Transferase</keyword>
<dbReference type="AlphaFoldDB" id="A0A7X2XES6"/>
<feature type="transmembrane region" description="Helical" evidence="7">
    <location>
        <begin position="114"/>
        <end position="133"/>
    </location>
</feature>
<keyword evidence="4 7" id="KW-0812">Transmembrane</keyword>
<dbReference type="GO" id="GO:0016780">
    <property type="term" value="F:phosphotransferase activity, for other substituted phosphate groups"/>
    <property type="evidence" value="ECO:0007669"/>
    <property type="project" value="TreeGrafter"/>
</dbReference>
<proteinExistence type="inferred from homology"/>
<sequence>MVMNRGNSVRYYSSLLRKIILIIGDIICLYLATSIAMALELGNKQTDKIAFHLEFLPILVIMMFFMFNVYGLFSLIRKKLVDIFLNLLVAVTNIYIMAMAMTFFFRQFDYSRVVLVYSAVFSFVLLAIWQYICHQWEWKYFPKQTAVLFAAGEEAARIQNKLLKTYGLEQALQSVCDSCQQANWKQLIDANYYVFIGAELPIADKEKILRYARSTKKQIFFVPTLYELACKNTGFLLVDDIPMQRVTRMLLTAEQRVLKRILDIAVAVTALIILSPVILITAVMIKLDSKGPVLYSQERVGLYGKTFFVHKFRSMKQDAEAKCGPVLASEGDPRITKFGRFMRATRLDELPQLFNVLKGEMSIVGPRPERPFFVKQFIAQKPEYDYRHNVKPGITGLAQIAGKYNTSAYDKLIYDLLYIQDVSVKTDLMIMLQTFKVLLTKSSTEGVQGK</sequence>
<dbReference type="GO" id="GO:0016020">
    <property type="term" value="C:membrane"/>
    <property type="evidence" value="ECO:0007669"/>
    <property type="project" value="UniProtKB-SubCell"/>
</dbReference>
<feature type="transmembrane region" description="Helical" evidence="7">
    <location>
        <begin position="83"/>
        <end position="108"/>
    </location>
</feature>
<feature type="transmembrane region" description="Helical" evidence="7">
    <location>
        <begin position="20"/>
        <end position="39"/>
    </location>
</feature>
<accession>A0A7X2XES6</accession>
<feature type="domain" description="Bacterial sugar transferase" evidence="8">
    <location>
        <begin position="259"/>
        <end position="439"/>
    </location>
</feature>
<dbReference type="Proteomes" id="UP000484547">
    <property type="component" value="Unassembled WGS sequence"/>
</dbReference>